<evidence type="ECO:0000256" key="3">
    <source>
        <dbReference type="ARBA" id="ARBA00022772"/>
    </source>
</evidence>
<dbReference type="InterPro" id="IPR000269">
    <property type="entry name" value="Cu_amine_oxidase"/>
</dbReference>
<dbReference type="InterPro" id="IPR036460">
    <property type="entry name" value="Cu_amine_oxidase_C_sf"/>
</dbReference>
<feature type="active site" description="Proton acceptor" evidence="6">
    <location>
        <position position="313"/>
    </location>
</feature>
<evidence type="ECO:0000256" key="4">
    <source>
        <dbReference type="ARBA" id="ARBA00023002"/>
    </source>
</evidence>
<reference evidence="12 13" key="1">
    <citation type="submission" date="2020-02" db="EMBL/GenBank/DDBJ databases">
        <title>Balneolaceae bacterium YR4-1, complete genome.</title>
        <authorList>
            <person name="Li Y."/>
            <person name="Wu S."/>
        </authorList>
    </citation>
    <scope>NUCLEOTIDE SEQUENCE [LARGE SCALE GENOMIC DNA]</scope>
    <source>
        <strain evidence="12 13">YR4-1</strain>
    </source>
</reference>
<keyword evidence="13" id="KW-1185">Reference proteome</keyword>
<dbReference type="InterPro" id="IPR015800">
    <property type="entry name" value="Cu_amine_oxidase_N2"/>
</dbReference>
<evidence type="ECO:0000256" key="7">
    <source>
        <dbReference type="PIRSR" id="PIRSR600269-51"/>
    </source>
</evidence>
<protein>
    <recommendedName>
        <fullName evidence="8">Amine oxidase</fullName>
        <ecNumber evidence="8">1.4.3.-</ecNumber>
    </recommendedName>
</protein>
<evidence type="ECO:0000256" key="1">
    <source>
        <dbReference type="ARBA" id="ARBA00007983"/>
    </source>
</evidence>
<comment type="PTM">
    <text evidence="7 8">Topaquinone (TPQ) is generated by copper-dependent autoxidation of a specific tyrosyl residue.</text>
</comment>
<feature type="domain" description="Copper amine oxidase N2-terminal" evidence="11">
    <location>
        <begin position="27"/>
        <end position="108"/>
    </location>
</feature>
<dbReference type="EC" id="1.4.3.-" evidence="8"/>
<dbReference type="InterPro" id="IPR016182">
    <property type="entry name" value="Cu_amine_oxidase_N-reg"/>
</dbReference>
<dbReference type="SUPFAM" id="SSF49998">
    <property type="entry name" value="Amine oxidase catalytic domain"/>
    <property type="match status" value="1"/>
</dbReference>
<comment type="similarity">
    <text evidence="1 8">Belongs to the copper/topaquinone oxidase family.</text>
</comment>
<evidence type="ECO:0000259" key="11">
    <source>
        <dbReference type="Pfam" id="PF02727"/>
    </source>
</evidence>
<dbReference type="PANTHER" id="PTHR10638:SF41">
    <property type="entry name" value="AMINE OXIDASE"/>
    <property type="match status" value="1"/>
</dbReference>
<feature type="domain" description="Copper amine oxidase catalytic" evidence="10">
    <location>
        <begin position="237"/>
        <end position="649"/>
    </location>
</feature>
<dbReference type="InterPro" id="IPR015798">
    <property type="entry name" value="Cu_amine_oxidase_C"/>
</dbReference>
<dbReference type="GO" id="GO:0005507">
    <property type="term" value="F:copper ion binding"/>
    <property type="evidence" value="ECO:0007669"/>
    <property type="project" value="InterPro"/>
</dbReference>
<evidence type="ECO:0000256" key="5">
    <source>
        <dbReference type="ARBA" id="ARBA00023008"/>
    </source>
</evidence>
<dbReference type="PANTHER" id="PTHR10638">
    <property type="entry name" value="COPPER AMINE OXIDASE"/>
    <property type="match status" value="1"/>
</dbReference>
<dbReference type="SUPFAM" id="SSF54416">
    <property type="entry name" value="Amine oxidase N-terminal region"/>
    <property type="match status" value="2"/>
</dbReference>
<dbReference type="GO" id="GO:0008131">
    <property type="term" value="F:primary methylamine oxidase activity"/>
    <property type="evidence" value="ECO:0007669"/>
    <property type="project" value="InterPro"/>
</dbReference>
<keyword evidence="9" id="KW-0732">Signal</keyword>
<dbReference type="AlphaFoldDB" id="A0A6M1SRX0"/>
<keyword evidence="2 8" id="KW-0479">Metal-binding</keyword>
<dbReference type="Gene3D" id="2.70.98.20">
    <property type="entry name" value="Copper amine oxidase, catalytic domain"/>
    <property type="match status" value="1"/>
</dbReference>
<dbReference type="Gene3D" id="3.10.450.40">
    <property type="match status" value="2"/>
</dbReference>
<organism evidence="12 13">
    <name type="scientific">Halalkalibaculum roseum</name>
    <dbReference type="NCBI Taxonomy" id="2709311"/>
    <lineage>
        <taxon>Bacteria</taxon>
        <taxon>Pseudomonadati</taxon>
        <taxon>Balneolota</taxon>
        <taxon>Balneolia</taxon>
        <taxon>Balneolales</taxon>
        <taxon>Balneolaceae</taxon>
        <taxon>Halalkalibaculum</taxon>
    </lineage>
</organism>
<keyword evidence="4 8" id="KW-0560">Oxidoreductase</keyword>
<dbReference type="InterPro" id="IPR049947">
    <property type="entry name" value="Cu_Am_Ox_Cu-bd"/>
</dbReference>
<feature type="chain" id="PRO_5027036783" description="Amine oxidase" evidence="9">
    <location>
        <begin position="23"/>
        <end position="656"/>
    </location>
</feature>
<dbReference type="Pfam" id="PF02727">
    <property type="entry name" value="Cu_amine_oxidN2"/>
    <property type="match status" value="1"/>
</dbReference>
<comment type="caution">
    <text evidence="12">The sequence shown here is derived from an EMBL/GenBank/DDBJ whole genome shotgun (WGS) entry which is preliminary data.</text>
</comment>
<sequence length="656" mass="74889">MKTLSVLLMSLLLMASYQNISAQNNSHPLDPLTWQEYWTVLETLQEAGNLDAETRFSHINLVSPDKQDVWNWNGTDTIPRMVYATVHQGSDTYKAVVDAKNRTLASWEKLVGIQPTWLGEEFGKMSAKAKQHPDFIAAMKKRGYDDLTLIDIFFGPPGYFGTEEEVGRRIAHGHASDPRGFRNRWGRHIQGLTVVADMHTMEVLRVVDEGVVPASDTNIDFNFSSIPNIREVPGKIIIHQPNGSGFEIEGHEVEWQKWRFHVRPDHRVGMVMSTITYGDDNDQRRIMYEGFLSEIFVPYMDPAFDWYPRNFIDLGEYTAGGFTNPLLRGLDAPDYAYYMDGLFMHDNGQPKHVPNLIAIFERESGDPSWRHNSSAMGPESRVKRDLVVRAAAVVGNYDYILDWVFQQDGSIVVRAGATGIAEAKSTIQKDATEALSSNSRDDAYGRFVDPHIVAVNHDHYFSYRLDMDVDGSDNSLQIDRLTTKILPEDHPRRSVWVGESTVAKNERDGKLIKKIENPALWRVISNSRKNHVGYPTSYQLMPGVTALTKLSKDDYPRRRAGFINNHLWVTPRNKNEYFAAGEFPTLSEPGEGLPKWTSANRSIENQDIVLWYTMSMHHMVRAEDWPVMPVLWHSFELRPFDFFDRNPALDLPKSTH</sequence>
<keyword evidence="3 6" id="KW-0801">TPQ</keyword>
<feature type="signal peptide" evidence="9">
    <location>
        <begin position="1"/>
        <end position="22"/>
    </location>
</feature>
<evidence type="ECO:0000256" key="2">
    <source>
        <dbReference type="ARBA" id="ARBA00022723"/>
    </source>
</evidence>
<dbReference type="EMBL" id="JAALLT010000004">
    <property type="protein sequence ID" value="NGP77829.1"/>
    <property type="molecule type" value="Genomic_DNA"/>
</dbReference>
<dbReference type="Proteomes" id="UP000473278">
    <property type="component" value="Unassembled WGS sequence"/>
</dbReference>
<dbReference type="PROSITE" id="PS01165">
    <property type="entry name" value="COPPER_AMINE_OXID_2"/>
    <property type="match status" value="1"/>
</dbReference>
<dbReference type="Pfam" id="PF01179">
    <property type="entry name" value="Cu_amine_oxid"/>
    <property type="match status" value="1"/>
</dbReference>
<name>A0A6M1SRX0_9BACT</name>
<gene>
    <name evidence="12" type="ORF">G3570_14370</name>
</gene>
<dbReference type="GO" id="GO:0048038">
    <property type="term" value="F:quinone binding"/>
    <property type="evidence" value="ECO:0007669"/>
    <property type="project" value="InterPro"/>
</dbReference>
<accession>A0A6M1SRX0</accession>
<dbReference type="RefSeq" id="WP_165143525.1">
    <property type="nucleotide sequence ID" value="NZ_JAALLT010000004.1"/>
</dbReference>
<dbReference type="GO" id="GO:0009308">
    <property type="term" value="P:amine metabolic process"/>
    <property type="evidence" value="ECO:0007669"/>
    <property type="project" value="UniProtKB-UniRule"/>
</dbReference>
<evidence type="ECO:0000256" key="8">
    <source>
        <dbReference type="RuleBase" id="RU000672"/>
    </source>
</evidence>
<proteinExistence type="inferred from homology"/>
<keyword evidence="5 8" id="KW-0186">Copper</keyword>
<evidence type="ECO:0000256" key="9">
    <source>
        <dbReference type="SAM" id="SignalP"/>
    </source>
</evidence>
<evidence type="ECO:0000313" key="12">
    <source>
        <dbReference type="EMBL" id="NGP77829.1"/>
    </source>
</evidence>
<evidence type="ECO:0000259" key="10">
    <source>
        <dbReference type="Pfam" id="PF01179"/>
    </source>
</evidence>
<feature type="active site" description="Schiff-base intermediate with substrate; via topaquinone" evidence="6">
    <location>
        <position position="397"/>
    </location>
</feature>
<evidence type="ECO:0000313" key="13">
    <source>
        <dbReference type="Proteomes" id="UP000473278"/>
    </source>
</evidence>
<feature type="modified residue" description="2',4',5'-topaquinone" evidence="7">
    <location>
        <position position="397"/>
    </location>
</feature>
<evidence type="ECO:0000256" key="6">
    <source>
        <dbReference type="PIRSR" id="PIRSR600269-50"/>
    </source>
</evidence>
<comment type="cofactor">
    <cofactor evidence="8">
        <name>Cu cation</name>
        <dbReference type="ChEBI" id="CHEBI:23378"/>
    </cofactor>
    <text evidence="8">Contains 1 topaquinone per subunit.</text>
</comment>